<keyword evidence="3" id="KW-1185">Reference proteome</keyword>
<gene>
    <name evidence="2" type="ORF">GBK04_20995</name>
</gene>
<dbReference type="InterPro" id="IPR012341">
    <property type="entry name" value="6hp_glycosidase-like_sf"/>
</dbReference>
<comment type="caution">
    <text evidence="2">The sequence shown here is derived from an EMBL/GenBank/DDBJ whole genome shotgun (WGS) entry which is preliminary data.</text>
</comment>
<dbReference type="GO" id="GO:0005975">
    <property type="term" value="P:carbohydrate metabolic process"/>
    <property type="evidence" value="ECO:0007669"/>
    <property type="project" value="InterPro"/>
</dbReference>
<sequence>MKLIRSEFSFAWVLVASMVTGFLSCSTPEEDLSQVPISRFVADVDSLIGKPEYLGTPYVTAGDRLYMIGTQDGKFPDLGWHVAGEMGGIWDHPIKLLDGFTAAITLNGKSYCLDQAETFVNYPFANKHIFRSTEIGLRIERFQYVPDGQEAVLVEYTFINDDSQDKKIDFEWMAYTDLRPTWLGERTDMNDSGDFATWDEENQSWVAKDSLNPWFVRMGSPAKPTAHGQGTPTCNYRPKGKGCRAALVYSLEVPAGGSVSLPITIAGSSVSADEAKATYLSAQQNALKNLLSKKARYLTLSQKSKLTIPDKKLETAFRWVKYDTDWLVRDVPGLGRGLSAGLPDYPWWFGVDNAYTLQGAMATGRTDLAFSTVELLHRLSEKENGNGRIVHEVSTNGAVFNPGNVNETPQFASLIWILYRWSGNKGFLSSYYPVVKKGLAWLLEKNDKDGNLLPDGFGMMEIHGMNSEMVDVAAYTQKAFADAAEMAAEMGEDDIAAKYQNLATQIKAKINSDFWVPEYNSFADFIGTPRQALRLLDDAIVRADTLKKPWAVAELKTTRTKIQKLPPDRKQGFVLHHNWVVNTPMEMGIADTAKALTALKTGSQFVNPYGMFVTGIDRDETAGQDAGSFGKERKVFTYTGAVMTLPTGVQAVAENNYGRPDAALDYLQRITRSFGYALPGSIYEVSPDYGMMTQAWNLYSFAVPIVTQFFGIQPFAARKSVRIQLQMPTSWNEASLENVHIGKNRLSVEFSRTDAYQEIILDQTELDWTLTVAFPRGTFKNWQVNGKAVQPKRVGNFEEVEVTGGRATVRVAN</sequence>
<dbReference type="Pfam" id="PF17389">
    <property type="entry name" value="Bac_rhamnosid6H"/>
    <property type="match status" value="1"/>
</dbReference>
<feature type="domain" description="Alpha-L-rhamnosidase six-hairpin glycosidase" evidence="1">
    <location>
        <begin position="404"/>
        <end position="518"/>
    </location>
</feature>
<accession>A0A7C9BH78</accession>
<dbReference type="PROSITE" id="PS51257">
    <property type="entry name" value="PROKAR_LIPOPROTEIN"/>
    <property type="match status" value="1"/>
</dbReference>
<evidence type="ECO:0000259" key="1">
    <source>
        <dbReference type="Pfam" id="PF17389"/>
    </source>
</evidence>
<dbReference type="RefSeq" id="WP_152763090.1">
    <property type="nucleotide sequence ID" value="NZ_WHLY01000002.1"/>
</dbReference>
<organism evidence="2 3">
    <name type="scientific">Salmonirosea aquatica</name>
    <dbReference type="NCBI Taxonomy" id="2654236"/>
    <lineage>
        <taxon>Bacteria</taxon>
        <taxon>Pseudomonadati</taxon>
        <taxon>Bacteroidota</taxon>
        <taxon>Cytophagia</taxon>
        <taxon>Cytophagales</taxon>
        <taxon>Spirosomataceae</taxon>
        <taxon>Salmonirosea</taxon>
    </lineage>
</organism>
<evidence type="ECO:0000313" key="2">
    <source>
        <dbReference type="EMBL" id="MPR35760.1"/>
    </source>
</evidence>
<dbReference type="InterPro" id="IPR035396">
    <property type="entry name" value="Bac_rhamnosid6H"/>
</dbReference>
<dbReference type="Gene3D" id="1.50.10.10">
    <property type="match status" value="1"/>
</dbReference>
<reference evidence="2 3" key="1">
    <citation type="submission" date="2019-10" db="EMBL/GenBank/DDBJ databases">
        <title>Draft Genome Sequence of Cytophagaceae sp. SJW1-29.</title>
        <authorList>
            <person name="Choi A."/>
        </authorList>
    </citation>
    <scope>NUCLEOTIDE SEQUENCE [LARGE SCALE GENOMIC DNA]</scope>
    <source>
        <strain evidence="2 3">SJW1-29</strain>
    </source>
</reference>
<dbReference type="AlphaFoldDB" id="A0A7C9BH78"/>
<dbReference type="InterPro" id="IPR008928">
    <property type="entry name" value="6-hairpin_glycosidase_sf"/>
</dbReference>
<proteinExistence type="predicted"/>
<dbReference type="SUPFAM" id="SSF48208">
    <property type="entry name" value="Six-hairpin glycosidases"/>
    <property type="match status" value="1"/>
</dbReference>
<protein>
    <submittedName>
        <fullName evidence="2">Glycogen debranching protein</fullName>
    </submittedName>
</protein>
<name>A0A7C9BH78_9BACT</name>
<evidence type="ECO:0000313" key="3">
    <source>
        <dbReference type="Proteomes" id="UP000479293"/>
    </source>
</evidence>
<dbReference type="Proteomes" id="UP000479293">
    <property type="component" value="Unassembled WGS sequence"/>
</dbReference>
<dbReference type="EMBL" id="WHLY01000002">
    <property type="protein sequence ID" value="MPR35760.1"/>
    <property type="molecule type" value="Genomic_DNA"/>
</dbReference>